<keyword evidence="2" id="KW-1185">Reference proteome</keyword>
<dbReference type="EMBL" id="BMQL01000018">
    <property type="protein sequence ID" value="GGR15445.1"/>
    <property type="molecule type" value="Genomic_DNA"/>
</dbReference>
<reference evidence="1" key="1">
    <citation type="journal article" date="2014" name="Int. J. Syst. Evol. Microbiol.">
        <title>Complete genome sequence of Corynebacterium casei LMG S-19264T (=DSM 44701T), isolated from a smear-ripened cheese.</title>
        <authorList>
            <consortium name="US DOE Joint Genome Institute (JGI-PGF)"/>
            <person name="Walter F."/>
            <person name="Albersmeier A."/>
            <person name="Kalinowski J."/>
            <person name="Ruckert C."/>
        </authorList>
    </citation>
    <scope>NUCLEOTIDE SEQUENCE</scope>
    <source>
        <strain evidence="1">JCM 31311</strain>
    </source>
</reference>
<proteinExistence type="predicted"/>
<evidence type="ECO:0000313" key="2">
    <source>
        <dbReference type="Proteomes" id="UP000603865"/>
    </source>
</evidence>
<name>A0A918CBZ3_9DEIO</name>
<dbReference type="AlphaFoldDB" id="A0A918CBZ3"/>
<reference evidence="1" key="2">
    <citation type="submission" date="2020-09" db="EMBL/GenBank/DDBJ databases">
        <authorList>
            <person name="Sun Q."/>
            <person name="Ohkuma M."/>
        </authorList>
    </citation>
    <scope>NUCLEOTIDE SEQUENCE</scope>
    <source>
        <strain evidence="1">JCM 31311</strain>
    </source>
</reference>
<accession>A0A918CBZ3</accession>
<gene>
    <name evidence="1" type="ORF">GCM10008957_30230</name>
</gene>
<sequence>MRTHDTHHRGHPFFRSVAMSQHKLELWMYKHHALLEAASVAVTPDDLYQELITQVQRDYLRLTDVETLAMFDLACTGTAEQQRLAHDALIRNALPHVLEAAVDASPRFGGVLEAYDGALHLVNRMLPRQTETRGGQLRQTGWNPLRNGLRWQSWVLYKLPTELPMAAQRLVDEPRASGAAAAIAAGRHRLLFTLGNDAALHLDSWPAWVGPSPFKRRWTALLPKGRKNILVKREKGKQRFTQTRIAQCGAPFFRGQRLSPDVQTLEFASSRLPLSADWVARAVRANARTLLSRPNLSERTQRDAQHLATVTEEWVNRNAKAHRLDAPVHDGEDARLADIITNPEPQDTRFEAPLHPIDKGRALAAYRRYGPVHGEALTLLPVRELLPIHRKRQQERRVRQAFEAFLTRAGLPILGHQVIAAGRAALMLCGISLDAPMAEIHLGLRGLQDALRGRRSTVPSILGTQLASALHGTPLAPVCADDVQHAQALKAQFPTLPLRFPLAVAVGFGRKLDRQGKADQVFVAACRKAGVRIRVAEDALNRLHDVPLTSRKGERVRVQAAKGYVRPLQLALEAEALRIGQQADHARPYVQVVAQELAEQDRLTAAALDGDHWMDALDQLNAARTRAAHAERISDTLNASAEALETSCADLKLAPALLALLDADDALSDLHALQNPDAWWADAYWTLPQLTLFA</sequence>
<organism evidence="1 2">
    <name type="scientific">Deinococcus ruber</name>
    <dbReference type="NCBI Taxonomy" id="1848197"/>
    <lineage>
        <taxon>Bacteria</taxon>
        <taxon>Thermotogati</taxon>
        <taxon>Deinococcota</taxon>
        <taxon>Deinococci</taxon>
        <taxon>Deinococcales</taxon>
        <taxon>Deinococcaceae</taxon>
        <taxon>Deinococcus</taxon>
    </lineage>
</organism>
<comment type="caution">
    <text evidence="1">The sequence shown here is derived from an EMBL/GenBank/DDBJ whole genome shotgun (WGS) entry which is preliminary data.</text>
</comment>
<dbReference type="Proteomes" id="UP000603865">
    <property type="component" value="Unassembled WGS sequence"/>
</dbReference>
<protein>
    <submittedName>
        <fullName evidence="1">Uncharacterized protein</fullName>
    </submittedName>
</protein>
<evidence type="ECO:0000313" key="1">
    <source>
        <dbReference type="EMBL" id="GGR15445.1"/>
    </source>
</evidence>